<organism evidence="5 6">
    <name type="scientific">Paenibacillus pasadenensis</name>
    <dbReference type="NCBI Taxonomy" id="217090"/>
    <lineage>
        <taxon>Bacteria</taxon>
        <taxon>Bacillati</taxon>
        <taxon>Bacillota</taxon>
        <taxon>Bacilli</taxon>
        <taxon>Bacillales</taxon>
        <taxon>Paenibacillaceae</taxon>
        <taxon>Paenibacillus</taxon>
    </lineage>
</organism>
<dbReference type="InterPro" id="IPR013762">
    <property type="entry name" value="Integrase-like_cat_sf"/>
</dbReference>
<keyword evidence="3" id="KW-0233">DNA recombination</keyword>
<keyword evidence="2" id="KW-0229">DNA integration</keyword>
<comment type="subcellular location">
    <subcellularLocation>
        <location evidence="1">Cytoplasm</location>
    </subcellularLocation>
</comment>
<dbReference type="InterPro" id="IPR050090">
    <property type="entry name" value="Tyrosine_recombinase_XerCD"/>
</dbReference>
<protein>
    <submittedName>
        <fullName evidence="5">Tyrosine recombinase XerC</fullName>
    </submittedName>
</protein>
<evidence type="ECO:0000256" key="2">
    <source>
        <dbReference type="ARBA" id="ARBA00022908"/>
    </source>
</evidence>
<dbReference type="Gene3D" id="1.10.443.10">
    <property type="entry name" value="Intergrase catalytic core"/>
    <property type="match status" value="1"/>
</dbReference>
<dbReference type="Proteomes" id="UP000234789">
    <property type="component" value="Unassembled WGS sequence"/>
</dbReference>
<dbReference type="Pfam" id="PF00589">
    <property type="entry name" value="Phage_integrase"/>
    <property type="match status" value="1"/>
</dbReference>
<dbReference type="PANTHER" id="PTHR30349:SF77">
    <property type="entry name" value="TYROSINE RECOMBINASE XERC"/>
    <property type="match status" value="1"/>
</dbReference>
<dbReference type="PANTHER" id="PTHR30349">
    <property type="entry name" value="PHAGE INTEGRASE-RELATED"/>
    <property type="match status" value="1"/>
</dbReference>
<dbReference type="AlphaFoldDB" id="A0A2N5MZK1"/>
<evidence type="ECO:0000256" key="3">
    <source>
        <dbReference type="ARBA" id="ARBA00023172"/>
    </source>
</evidence>
<dbReference type="GO" id="GO:0015074">
    <property type="term" value="P:DNA integration"/>
    <property type="evidence" value="ECO:0007669"/>
    <property type="project" value="UniProtKB-KW"/>
</dbReference>
<comment type="caution">
    <text evidence="5">The sequence shown here is derived from an EMBL/GenBank/DDBJ whole genome shotgun (WGS) entry which is preliminary data.</text>
</comment>
<dbReference type="GO" id="GO:0005737">
    <property type="term" value="C:cytoplasm"/>
    <property type="evidence" value="ECO:0007669"/>
    <property type="project" value="UniProtKB-SubCell"/>
</dbReference>
<evidence type="ECO:0000313" key="5">
    <source>
        <dbReference type="EMBL" id="PLT43514.1"/>
    </source>
</evidence>
<keyword evidence="6" id="KW-1185">Reference proteome</keyword>
<feature type="domain" description="Tyr recombinase" evidence="4">
    <location>
        <begin position="34"/>
        <end position="213"/>
    </location>
</feature>
<sequence>MAALRSFYAFTFSAGLMRLNVADKLKSFSVQKQNLAKWGTGNEIGRLIDAIDTQQLSPTKKILHKAIISVFLNSGLRVSELVALTLPDVDFAGQRIIVREGKNDKYRIVPMTKPEIARLKEWISLRKRGGLYVFQSERSDQLSVRAVQHILAKLREISGVDLSVHQLRHTFAKRYADANGIGAAAEVLGHSNINTTRVYTAPSMAQHIANANRIATEV</sequence>
<dbReference type="GO" id="GO:0006310">
    <property type="term" value="P:DNA recombination"/>
    <property type="evidence" value="ECO:0007669"/>
    <property type="project" value="UniProtKB-KW"/>
</dbReference>
<dbReference type="CDD" id="cd00397">
    <property type="entry name" value="DNA_BRE_C"/>
    <property type="match status" value="1"/>
</dbReference>
<dbReference type="EMBL" id="NFEZ01000005">
    <property type="protein sequence ID" value="PLT43514.1"/>
    <property type="molecule type" value="Genomic_DNA"/>
</dbReference>
<dbReference type="GO" id="GO:0003677">
    <property type="term" value="F:DNA binding"/>
    <property type="evidence" value="ECO:0007669"/>
    <property type="project" value="InterPro"/>
</dbReference>
<dbReference type="PROSITE" id="PS51898">
    <property type="entry name" value="TYR_RECOMBINASE"/>
    <property type="match status" value="1"/>
</dbReference>
<accession>A0A2N5MZK1</accession>
<dbReference type="InterPro" id="IPR011010">
    <property type="entry name" value="DNA_brk_join_enz"/>
</dbReference>
<dbReference type="SUPFAM" id="SSF56349">
    <property type="entry name" value="DNA breaking-rejoining enzymes"/>
    <property type="match status" value="1"/>
</dbReference>
<evidence type="ECO:0000313" key="6">
    <source>
        <dbReference type="Proteomes" id="UP000234789"/>
    </source>
</evidence>
<gene>
    <name evidence="5" type="ORF">B8V81_5054</name>
</gene>
<evidence type="ECO:0000259" key="4">
    <source>
        <dbReference type="PROSITE" id="PS51898"/>
    </source>
</evidence>
<proteinExistence type="predicted"/>
<reference evidence="5 6" key="1">
    <citation type="submission" date="2017-05" db="EMBL/GenBank/DDBJ databases">
        <title>Functional genome analysis of Paenibacillus pasadenensis strain R16: insights on endophytic life style and antifungal activity.</title>
        <authorList>
            <person name="Passera A."/>
            <person name="Marcolungo L."/>
            <person name="Casati P."/>
            <person name="Brasca M."/>
            <person name="Quaglino F."/>
            <person name="Delledonne M."/>
        </authorList>
    </citation>
    <scope>NUCLEOTIDE SEQUENCE [LARGE SCALE GENOMIC DNA]</scope>
    <source>
        <strain evidence="5 6">R16</strain>
    </source>
</reference>
<name>A0A2N5MZK1_9BACL</name>
<evidence type="ECO:0000256" key="1">
    <source>
        <dbReference type="ARBA" id="ARBA00004496"/>
    </source>
</evidence>
<dbReference type="InterPro" id="IPR002104">
    <property type="entry name" value="Integrase_catalytic"/>
</dbReference>